<name>A0A383DHR5_9ZZZZ</name>
<accession>A0A383DHR5</accession>
<reference evidence="1" key="1">
    <citation type="submission" date="2018-05" db="EMBL/GenBank/DDBJ databases">
        <authorList>
            <person name="Lanie J.A."/>
            <person name="Ng W.-L."/>
            <person name="Kazmierczak K.M."/>
            <person name="Andrzejewski T.M."/>
            <person name="Davidsen T.M."/>
            <person name="Wayne K.J."/>
            <person name="Tettelin H."/>
            <person name="Glass J.I."/>
            <person name="Rusch D."/>
            <person name="Podicherti R."/>
            <person name="Tsui H.-C.T."/>
            <person name="Winkler M.E."/>
        </authorList>
    </citation>
    <scope>NUCLEOTIDE SEQUENCE</scope>
</reference>
<gene>
    <name evidence="1" type="ORF">METZ01_LOCUS496876</name>
</gene>
<proteinExistence type="predicted"/>
<evidence type="ECO:0000313" key="1">
    <source>
        <dbReference type="EMBL" id="SVE44022.1"/>
    </source>
</evidence>
<protein>
    <submittedName>
        <fullName evidence="1">Uncharacterized protein</fullName>
    </submittedName>
</protein>
<organism evidence="1">
    <name type="scientific">marine metagenome</name>
    <dbReference type="NCBI Taxonomy" id="408172"/>
    <lineage>
        <taxon>unclassified sequences</taxon>
        <taxon>metagenomes</taxon>
        <taxon>ecological metagenomes</taxon>
    </lineage>
</organism>
<sequence>MNKSTIAPLFFGAIFSIAGAIIAGGLAEEWWAFAILVPAGSIAGWKIGEWI</sequence>
<dbReference type="AlphaFoldDB" id="A0A383DHR5"/>
<dbReference type="EMBL" id="UINC01217428">
    <property type="protein sequence ID" value="SVE44022.1"/>
    <property type="molecule type" value="Genomic_DNA"/>
</dbReference>